<dbReference type="GO" id="GO:0043025">
    <property type="term" value="C:neuronal cell body"/>
    <property type="evidence" value="ECO:0007669"/>
    <property type="project" value="TreeGrafter"/>
</dbReference>
<dbReference type="GO" id="GO:0003729">
    <property type="term" value="F:mRNA binding"/>
    <property type="evidence" value="ECO:0007669"/>
    <property type="project" value="TreeGrafter"/>
</dbReference>
<dbReference type="GO" id="GO:0035418">
    <property type="term" value="P:protein localization to synapse"/>
    <property type="evidence" value="ECO:0007669"/>
    <property type="project" value="TreeGrafter"/>
</dbReference>
<dbReference type="GO" id="GO:0003725">
    <property type="term" value="F:double-stranded RNA binding"/>
    <property type="evidence" value="ECO:0007669"/>
    <property type="project" value="TreeGrafter"/>
</dbReference>
<sequence length="121" mass="13102">MPAASAPLQLGQPFSHIKKAPAFCCCIGLAETTLPKPTMRTPRNTGKNPGGLIPTATLNALCMKLGKKPMYKPIDPYPGMRHQTSITMSELQDLTSVLCNSEFPLLGNGKEDILPFCPNFE</sequence>
<dbReference type="PANTHER" id="PTHR46054">
    <property type="entry name" value="MATERNAL EFFECT PROTEIN STAUFEN"/>
    <property type="match status" value="1"/>
</dbReference>
<dbReference type="GO" id="GO:0007281">
    <property type="term" value="P:germ cell development"/>
    <property type="evidence" value="ECO:0007669"/>
    <property type="project" value="TreeGrafter"/>
</dbReference>
<dbReference type="GO" id="GO:0032839">
    <property type="term" value="C:dendrite cytoplasm"/>
    <property type="evidence" value="ECO:0007669"/>
    <property type="project" value="GOC"/>
</dbReference>
<dbReference type="PANTHER" id="PTHR46054:SF2">
    <property type="entry name" value="DOUBLE-STRANDED RNA-BINDING PROTEIN STAUFEN HOMOLOG 1"/>
    <property type="match status" value="1"/>
</dbReference>
<dbReference type="InterPro" id="IPR051740">
    <property type="entry name" value="DRBM-containing_protein"/>
</dbReference>
<reference evidence="1" key="1">
    <citation type="submission" date="2025-08" db="UniProtKB">
        <authorList>
            <consortium name="Ensembl"/>
        </authorList>
    </citation>
    <scope>IDENTIFICATION</scope>
</reference>
<dbReference type="GO" id="GO:0008298">
    <property type="term" value="P:intracellular mRNA localization"/>
    <property type="evidence" value="ECO:0007669"/>
    <property type="project" value="TreeGrafter"/>
</dbReference>
<dbReference type="AlphaFoldDB" id="A0A8C9XWA2"/>
<evidence type="ECO:0000313" key="2">
    <source>
        <dbReference type="Proteomes" id="UP000694568"/>
    </source>
</evidence>
<evidence type="ECO:0000313" key="1">
    <source>
        <dbReference type="Ensembl" id="ENSSLUP00000016624.1"/>
    </source>
</evidence>
<dbReference type="GO" id="GO:0005886">
    <property type="term" value="C:plasma membrane"/>
    <property type="evidence" value="ECO:0007669"/>
    <property type="project" value="TreeGrafter"/>
</dbReference>
<dbReference type="Proteomes" id="UP000694568">
    <property type="component" value="Unplaced"/>
</dbReference>
<reference evidence="1" key="2">
    <citation type="submission" date="2025-09" db="UniProtKB">
        <authorList>
            <consortium name="Ensembl"/>
        </authorList>
    </citation>
    <scope>IDENTIFICATION</scope>
</reference>
<name>A0A8C9XWA2_SANLU</name>
<dbReference type="Ensembl" id="ENSSLUT00000017166.1">
    <property type="protein sequence ID" value="ENSSLUP00000016624.1"/>
    <property type="gene ID" value="ENSSLUG00000007798.1"/>
</dbReference>
<proteinExistence type="predicted"/>
<protein>
    <submittedName>
        <fullName evidence="1">Uncharacterized protein</fullName>
    </submittedName>
</protein>
<dbReference type="GO" id="GO:0010494">
    <property type="term" value="C:cytoplasmic stress granule"/>
    <property type="evidence" value="ECO:0007669"/>
    <property type="project" value="TreeGrafter"/>
</dbReference>
<organism evidence="1 2">
    <name type="scientific">Sander lucioperca</name>
    <name type="common">Pike-perch</name>
    <name type="synonym">Perca lucioperca</name>
    <dbReference type="NCBI Taxonomy" id="283035"/>
    <lineage>
        <taxon>Eukaryota</taxon>
        <taxon>Metazoa</taxon>
        <taxon>Chordata</taxon>
        <taxon>Craniata</taxon>
        <taxon>Vertebrata</taxon>
        <taxon>Euteleostomi</taxon>
        <taxon>Actinopterygii</taxon>
        <taxon>Neopterygii</taxon>
        <taxon>Teleostei</taxon>
        <taxon>Neoteleostei</taxon>
        <taxon>Acanthomorphata</taxon>
        <taxon>Eupercaria</taxon>
        <taxon>Perciformes</taxon>
        <taxon>Percoidei</taxon>
        <taxon>Percidae</taxon>
        <taxon>Luciopercinae</taxon>
        <taxon>Sander</taxon>
    </lineage>
</organism>
<accession>A0A8C9XWA2</accession>
<keyword evidence="2" id="KW-1185">Reference proteome</keyword>
<dbReference type="GO" id="GO:0098964">
    <property type="term" value="P:anterograde dendritic transport of messenger ribonucleoprotein complex"/>
    <property type="evidence" value="ECO:0007669"/>
    <property type="project" value="TreeGrafter"/>
</dbReference>